<feature type="region of interest" description="Disordered" evidence="1">
    <location>
        <begin position="91"/>
        <end position="135"/>
    </location>
</feature>
<dbReference type="SUPFAM" id="SSF56801">
    <property type="entry name" value="Acetyl-CoA synthetase-like"/>
    <property type="match status" value="1"/>
</dbReference>
<evidence type="ECO:0000256" key="1">
    <source>
        <dbReference type="SAM" id="MobiDB-lite"/>
    </source>
</evidence>
<evidence type="ECO:0000313" key="2">
    <source>
        <dbReference type="EMBL" id="PAA57605.1"/>
    </source>
</evidence>
<dbReference type="EMBL" id="NIVC01002466">
    <property type="protein sequence ID" value="PAA57605.1"/>
    <property type="molecule type" value="Genomic_DNA"/>
</dbReference>
<reference evidence="2 3" key="1">
    <citation type="submission" date="2017-06" db="EMBL/GenBank/DDBJ databases">
        <title>A platform for efficient transgenesis in Macrostomum lignano, a flatworm model organism for stem cell research.</title>
        <authorList>
            <person name="Berezikov E."/>
        </authorList>
    </citation>
    <scope>NUCLEOTIDE SEQUENCE [LARGE SCALE GENOMIC DNA]</scope>
    <source>
        <strain evidence="2">DV1</strain>
        <tissue evidence="2">Whole organism</tissue>
    </source>
</reference>
<dbReference type="Gene3D" id="3.40.50.12780">
    <property type="entry name" value="N-terminal domain of ligase-like"/>
    <property type="match status" value="1"/>
</dbReference>
<proteinExistence type="predicted"/>
<dbReference type="OrthoDB" id="2962993at2759"/>
<dbReference type="STRING" id="282301.A0A267E7N9"/>
<dbReference type="AlphaFoldDB" id="A0A267E7N9"/>
<dbReference type="Proteomes" id="UP000215902">
    <property type="component" value="Unassembled WGS sequence"/>
</dbReference>
<organism evidence="2 3">
    <name type="scientific">Macrostomum lignano</name>
    <dbReference type="NCBI Taxonomy" id="282301"/>
    <lineage>
        <taxon>Eukaryota</taxon>
        <taxon>Metazoa</taxon>
        <taxon>Spiralia</taxon>
        <taxon>Lophotrochozoa</taxon>
        <taxon>Platyhelminthes</taxon>
        <taxon>Rhabditophora</taxon>
        <taxon>Macrostomorpha</taxon>
        <taxon>Macrostomida</taxon>
        <taxon>Macrostomidae</taxon>
        <taxon>Macrostomum</taxon>
    </lineage>
</organism>
<feature type="compositionally biased region" description="Basic residues" evidence="1">
    <location>
        <begin position="1"/>
        <end position="16"/>
    </location>
</feature>
<dbReference type="InterPro" id="IPR042099">
    <property type="entry name" value="ANL_N_sf"/>
</dbReference>
<keyword evidence="3" id="KW-1185">Reference proteome</keyword>
<accession>A0A267E7N9</accession>
<name>A0A267E7N9_9PLAT</name>
<feature type="region of interest" description="Disordered" evidence="1">
    <location>
        <begin position="1"/>
        <end position="30"/>
    </location>
</feature>
<evidence type="ECO:0008006" key="4">
    <source>
        <dbReference type="Google" id="ProtNLM"/>
    </source>
</evidence>
<feature type="region of interest" description="Disordered" evidence="1">
    <location>
        <begin position="153"/>
        <end position="181"/>
    </location>
</feature>
<feature type="compositionally biased region" description="Basic residues" evidence="1">
    <location>
        <begin position="157"/>
        <end position="170"/>
    </location>
</feature>
<comment type="caution">
    <text evidence="2">The sequence shown here is derived from an EMBL/GenBank/DDBJ whole genome shotgun (WGS) entry which is preliminary data.</text>
</comment>
<feature type="non-terminal residue" evidence="2">
    <location>
        <position position="1"/>
    </location>
</feature>
<feature type="compositionally biased region" description="Low complexity" evidence="1">
    <location>
        <begin position="126"/>
        <end position="135"/>
    </location>
</feature>
<evidence type="ECO:0000313" key="3">
    <source>
        <dbReference type="Proteomes" id="UP000215902"/>
    </source>
</evidence>
<feature type="compositionally biased region" description="Basic residues" evidence="1">
    <location>
        <begin position="109"/>
        <end position="125"/>
    </location>
</feature>
<sequence length="275" mass="29617">HHPSPQQQRRWRRRTHSGGANRGLPPVGAATPRRFAAAVASRPVGEVAAAAGHPDGAVGELRAVAGRLLGLQRRTSVPGGAAEPRALAAGAAARRAGLRRPGCADRRRLERRRPAQSRGARRRRQPAAVPSRRPAAAAVGLWRRAAASGQEAGIPARLHRLHQRHNRPPQRSRGNPWQRASPVPAVASAWRLGLSDLTLNCLPLHHVHGLENCLLAPLQAGGSVLINRSFQPEQVWQQLTGAGAWPGSRCSWRCPPCTAGCWTTWRSGRTRSGQP</sequence>
<gene>
    <name evidence="2" type="ORF">BOX15_Mlig004854g2</name>
</gene>
<protein>
    <recommendedName>
        <fullName evidence="4">AMP-dependent synthetase/ligase domain-containing protein</fullName>
    </recommendedName>
</protein>
<feature type="compositionally biased region" description="Low complexity" evidence="1">
    <location>
        <begin position="91"/>
        <end position="101"/>
    </location>
</feature>